<gene>
    <name evidence="10" type="ORF">ACFOSS_12155</name>
</gene>
<evidence type="ECO:0000256" key="8">
    <source>
        <dbReference type="RuleBase" id="RU363032"/>
    </source>
</evidence>
<dbReference type="Proteomes" id="UP001595692">
    <property type="component" value="Unassembled WGS sequence"/>
</dbReference>
<comment type="subcellular location">
    <subcellularLocation>
        <location evidence="1">Cell inner membrane</location>
        <topology evidence="1">Multi-pass membrane protein</topology>
    </subcellularLocation>
    <subcellularLocation>
        <location evidence="8">Cell membrane</location>
        <topology evidence="8">Multi-pass membrane protein</topology>
    </subcellularLocation>
</comment>
<dbReference type="PROSITE" id="PS50928">
    <property type="entry name" value="ABC_TM1"/>
    <property type="match status" value="1"/>
</dbReference>
<feature type="transmembrane region" description="Helical" evidence="8">
    <location>
        <begin position="162"/>
        <end position="185"/>
    </location>
</feature>
<feature type="transmembrane region" description="Helical" evidence="8">
    <location>
        <begin position="192"/>
        <end position="214"/>
    </location>
</feature>
<dbReference type="PANTHER" id="PTHR43357">
    <property type="entry name" value="INNER MEMBRANE ABC TRANSPORTER PERMEASE PROTEIN YDCV"/>
    <property type="match status" value="1"/>
</dbReference>
<dbReference type="CDD" id="cd06261">
    <property type="entry name" value="TM_PBP2"/>
    <property type="match status" value="1"/>
</dbReference>
<dbReference type="PANTHER" id="PTHR43357:SF4">
    <property type="entry name" value="INNER MEMBRANE ABC TRANSPORTER PERMEASE PROTEIN YDCV"/>
    <property type="match status" value="1"/>
</dbReference>
<evidence type="ECO:0000256" key="4">
    <source>
        <dbReference type="ARBA" id="ARBA00022519"/>
    </source>
</evidence>
<organism evidence="10 11">
    <name type="scientific">Pseudaeromonas sharmana</name>
    <dbReference type="NCBI Taxonomy" id="328412"/>
    <lineage>
        <taxon>Bacteria</taxon>
        <taxon>Pseudomonadati</taxon>
        <taxon>Pseudomonadota</taxon>
        <taxon>Gammaproteobacteria</taxon>
        <taxon>Aeromonadales</taxon>
        <taxon>Aeromonadaceae</taxon>
        <taxon>Pseudaeromonas</taxon>
    </lineage>
</organism>
<keyword evidence="6 8" id="KW-1133">Transmembrane helix</keyword>
<proteinExistence type="inferred from homology"/>
<dbReference type="Pfam" id="PF00528">
    <property type="entry name" value="BPD_transp_1"/>
    <property type="match status" value="1"/>
</dbReference>
<evidence type="ECO:0000256" key="3">
    <source>
        <dbReference type="ARBA" id="ARBA00022475"/>
    </source>
</evidence>
<evidence type="ECO:0000256" key="7">
    <source>
        <dbReference type="ARBA" id="ARBA00023136"/>
    </source>
</evidence>
<reference evidence="11" key="1">
    <citation type="journal article" date="2019" name="Int. J. Syst. Evol. Microbiol.">
        <title>The Global Catalogue of Microorganisms (GCM) 10K type strain sequencing project: providing services to taxonomists for standard genome sequencing and annotation.</title>
        <authorList>
            <consortium name="The Broad Institute Genomics Platform"/>
            <consortium name="The Broad Institute Genome Sequencing Center for Infectious Disease"/>
            <person name="Wu L."/>
            <person name="Ma J."/>
        </authorList>
    </citation>
    <scope>NUCLEOTIDE SEQUENCE [LARGE SCALE GENOMIC DNA]</scope>
    <source>
        <strain evidence="11">CCUG 54939</strain>
    </source>
</reference>
<sequence length="259" mass="28936">MISRHSELLPKVVLYGLMALMLLPILATALYSFSSRWGATILPDGLSLGWYLQLWAEPRFLAALLRSLLVCGGSLLLGVLLVVPASFVVFYYAPRLDRLMGLLILLPFAMPPVVTSVGLLSLYADERLPLIGTPWILLGCYFTILLPFLYRSLANRLQSLDLVNLMAAAQMLGASAPRAFLLVILPALRKSLFASLFLSFSFLMGEFVFANLLVGTRFETLQIYLYNMRATSGHYTSAVVISYFLITLLLTWLARRFNR</sequence>
<dbReference type="SUPFAM" id="SSF161098">
    <property type="entry name" value="MetI-like"/>
    <property type="match status" value="1"/>
</dbReference>
<keyword evidence="5 8" id="KW-0812">Transmembrane</keyword>
<evidence type="ECO:0000256" key="6">
    <source>
        <dbReference type="ARBA" id="ARBA00022989"/>
    </source>
</evidence>
<evidence type="ECO:0000313" key="10">
    <source>
        <dbReference type="EMBL" id="MFC3914218.1"/>
    </source>
</evidence>
<keyword evidence="11" id="KW-1185">Reference proteome</keyword>
<dbReference type="InterPro" id="IPR000515">
    <property type="entry name" value="MetI-like"/>
</dbReference>
<feature type="transmembrane region" description="Helical" evidence="8">
    <location>
        <begin position="12"/>
        <end position="31"/>
    </location>
</feature>
<keyword evidence="3" id="KW-1003">Cell membrane</keyword>
<accession>A0ABV8CQC9</accession>
<evidence type="ECO:0000259" key="9">
    <source>
        <dbReference type="PROSITE" id="PS50928"/>
    </source>
</evidence>
<dbReference type="EMBL" id="JBHSAF010000014">
    <property type="protein sequence ID" value="MFC3914218.1"/>
    <property type="molecule type" value="Genomic_DNA"/>
</dbReference>
<keyword evidence="2 8" id="KW-0813">Transport</keyword>
<dbReference type="InterPro" id="IPR035906">
    <property type="entry name" value="MetI-like_sf"/>
</dbReference>
<evidence type="ECO:0000313" key="11">
    <source>
        <dbReference type="Proteomes" id="UP001595692"/>
    </source>
</evidence>
<name>A0ABV8CQC9_9GAMM</name>
<feature type="transmembrane region" description="Helical" evidence="8">
    <location>
        <begin position="99"/>
        <end position="123"/>
    </location>
</feature>
<feature type="transmembrane region" description="Helical" evidence="8">
    <location>
        <begin position="234"/>
        <end position="254"/>
    </location>
</feature>
<evidence type="ECO:0000256" key="5">
    <source>
        <dbReference type="ARBA" id="ARBA00022692"/>
    </source>
</evidence>
<evidence type="ECO:0000256" key="1">
    <source>
        <dbReference type="ARBA" id="ARBA00004429"/>
    </source>
</evidence>
<feature type="domain" description="ABC transmembrane type-1" evidence="9">
    <location>
        <begin position="64"/>
        <end position="254"/>
    </location>
</feature>
<dbReference type="Gene3D" id="1.10.3720.10">
    <property type="entry name" value="MetI-like"/>
    <property type="match status" value="1"/>
</dbReference>
<keyword evidence="4" id="KW-0997">Cell inner membrane</keyword>
<evidence type="ECO:0000256" key="2">
    <source>
        <dbReference type="ARBA" id="ARBA00022448"/>
    </source>
</evidence>
<comment type="similarity">
    <text evidence="8">Belongs to the binding-protein-dependent transport system permease family.</text>
</comment>
<protein>
    <submittedName>
        <fullName evidence="10">ABC transporter permease</fullName>
    </submittedName>
</protein>
<comment type="caution">
    <text evidence="10">The sequence shown here is derived from an EMBL/GenBank/DDBJ whole genome shotgun (WGS) entry which is preliminary data.</text>
</comment>
<feature type="transmembrane region" description="Helical" evidence="8">
    <location>
        <begin position="130"/>
        <end position="150"/>
    </location>
</feature>
<keyword evidence="7 8" id="KW-0472">Membrane</keyword>
<dbReference type="RefSeq" id="WP_377152860.1">
    <property type="nucleotide sequence ID" value="NZ_JBHSAF010000014.1"/>
</dbReference>
<feature type="transmembrane region" description="Helical" evidence="8">
    <location>
        <begin position="68"/>
        <end position="93"/>
    </location>
</feature>